<protein>
    <submittedName>
        <fullName evidence="1">Uncharacterized protein</fullName>
    </submittedName>
</protein>
<dbReference type="NCBIfam" id="NF041770">
    <property type="entry name" value="CFI_box_CTERM"/>
    <property type="match status" value="1"/>
</dbReference>
<dbReference type="Proteomes" id="UP001305815">
    <property type="component" value="Chromosome"/>
</dbReference>
<reference evidence="2" key="1">
    <citation type="journal article" date="2023" name="Int. J. Syst. Evol. Microbiol.">
        <title>Claveliimonas bilis gen. nov., sp. nov., deoxycholic acid-producing bacteria isolated from human faeces, and reclassification of Sellimonas monacensis Zenner et al. 2021 as Claveliimonas monacensis comb. nov.</title>
        <authorList>
            <person name="Hisatomi A."/>
            <person name="Kastawa N.W.E.P.G."/>
            <person name="Song I."/>
            <person name="Ohkuma M."/>
            <person name="Fukiya S."/>
            <person name="Sakamoto M."/>
        </authorList>
    </citation>
    <scope>NUCLEOTIDE SEQUENCE [LARGE SCALE GENOMIC DNA]</scope>
    <source>
        <strain evidence="2">12BBH14</strain>
    </source>
</reference>
<evidence type="ECO:0000313" key="2">
    <source>
        <dbReference type="Proteomes" id="UP001305815"/>
    </source>
</evidence>
<dbReference type="RefSeq" id="WP_230105991.1">
    <property type="nucleotide sequence ID" value="NZ_AP024845.1"/>
</dbReference>
<evidence type="ECO:0000313" key="1">
    <source>
        <dbReference type="EMBL" id="BDZ77693.1"/>
    </source>
</evidence>
<sequence>MELEYIGELKKELVDFFIEMQEYRQYFKRKLYEEAFQKCYENHREMLAKIIEVCEKAEDKDAVLEELSGAIPEYAHSQINVQKNRGKKEGLMVDYNMSMVTFVIPILGYSRNESCDRLIDLMIKKWNVKPMTMRIQKSEYEKMKNGFKSRLCYITTAVCASRNQRDDCYELNLLRDYRDRYLAADRKGEALIEEYYNVAPTIVNRINKEENAGEIYENIYQEYLQKCVHLIETGRMEKCGEIYAEMVEELEKKYLFS</sequence>
<proteinExistence type="predicted"/>
<dbReference type="EMBL" id="AP027742">
    <property type="protein sequence ID" value="BDZ77693.1"/>
    <property type="molecule type" value="Genomic_DNA"/>
</dbReference>
<gene>
    <name evidence="1" type="ORF">Lac1_18760</name>
</gene>
<keyword evidence="2" id="KW-1185">Reference proteome</keyword>
<dbReference type="InterPro" id="IPR049886">
    <property type="entry name" value="CFI_box_CTERM_dom"/>
</dbReference>
<accession>A0ABM8I6S6</accession>
<organism evidence="1 2">
    <name type="scientific">Claveliimonas bilis</name>
    <dbReference type="NCBI Taxonomy" id="3028070"/>
    <lineage>
        <taxon>Bacteria</taxon>
        <taxon>Bacillati</taxon>
        <taxon>Bacillota</taxon>
        <taxon>Clostridia</taxon>
        <taxon>Lachnospirales</taxon>
        <taxon>Lachnospiraceae</taxon>
        <taxon>Claveliimonas</taxon>
    </lineage>
</organism>
<name>A0ABM8I6S6_9FIRM</name>